<evidence type="ECO:0000313" key="7">
    <source>
        <dbReference type="Proteomes" id="UP000799423"/>
    </source>
</evidence>
<comment type="catalytic activity">
    <reaction evidence="4">
        <text>N(6)-[(R)-lipoyl]-L-lysyl-[protein] + 3-methyl-2-oxobutanoate + H(+) = N(6)-[(R)-S(8)-2-methylpropanoyldihydrolipoyl]-L-lysyl-[protein] + CO2</text>
        <dbReference type="Rhea" id="RHEA:13457"/>
        <dbReference type="Rhea" id="RHEA-COMP:10474"/>
        <dbReference type="Rhea" id="RHEA-COMP:10497"/>
        <dbReference type="ChEBI" id="CHEBI:11851"/>
        <dbReference type="ChEBI" id="CHEBI:15378"/>
        <dbReference type="ChEBI" id="CHEBI:16526"/>
        <dbReference type="ChEBI" id="CHEBI:83099"/>
        <dbReference type="ChEBI" id="CHEBI:83142"/>
        <dbReference type="EC" id="1.2.4.4"/>
    </reaction>
    <physiologicalReaction direction="left-to-right" evidence="4">
        <dbReference type="Rhea" id="RHEA:13458"/>
    </physiologicalReaction>
</comment>
<dbReference type="CDD" id="cd07036">
    <property type="entry name" value="TPP_PYR_E1-PDHc-beta_like"/>
    <property type="match status" value="1"/>
</dbReference>
<dbReference type="OrthoDB" id="878at2759"/>
<accession>A0A6A7B517</accession>
<dbReference type="GO" id="GO:0006091">
    <property type="term" value="P:generation of precursor metabolites and energy"/>
    <property type="evidence" value="ECO:0007669"/>
    <property type="project" value="UniProtKB-ARBA"/>
</dbReference>
<dbReference type="SMART" id="SM00861">
    <property type="entry name" value="Transket_pyr"/>
    <property type="match status" value="1"/>
</dbReference>
<comment type="cofactor">
    <cofactor evidence="1">
        <name>thiamine diphosphate</name>
        <dbReference type="ChEBI" id="CHEBI:58937"/>
    </cofactor>
</comment>
<reference evidence="6" key="1">
    <citation type="submission" date="2020-01" db="EMBL/GenBank/DDBJ databases">
        <authorList>
            <consortium name="DOE Joint Genome Institute"/>
            <person name="Haridas S."/>
            <person name="Albert R."/>
            <person name="Binder M."/>
            <person name="Bloem J."/>
            <person name="Labutti K."/>
            <person name="Salamov A."/>
            <person name="Andreopoulos B."/>
            <person name="Baker S.E."/>
            <person name="Barry K."/>
            <person name="Bills G."/>
            <person name="Bluhm B.H."/>
            <person name="Cannon C."/>
            <person name="Castanera R."/>
            <person name="Culley D.E."/>
            <person name="Daum C."/>
            <person name="Ezra D."/>
            <person name="Gonzalez J.B."/>
            <person name="Henrissat B."/>
            <person name="Kuo A."/>
            <person name="Liang C."/>
            <person name="Lipzen A."/>
            <person name="Lutzoni F."/>
            <person name="Magnuson J."/>
            <person name="Mondo S."/>
            <person name="Nolan M."/>
            <person name="Ohm R."/>
            <person name="Pangilinan J."/>
            <person name="Park H.-J."/>
            <person name="Ramirez L."/>
            <person name="Alfaro M."/>
            <person name="Sun H."/>
            <person name="Tritt A."/>
            <person name="Yoshinaga Y."/>
            <person name="Zwiers L.-H."/>
            <person name="Turgeon B.G."/>
            <person name="Goodwin S.B."/>
            <person name="Spatafora J.W."/>
            <person name="Crous P.W."/>
            <person name="Grigoriev I.V."/>
        </authorList>
    </citation>
    <scope>NUCLEOTIDE SEQUENCE</scope>
    <source>
        <strain evidence="6">IPT5</strain>
    </source>
</reference>
<dbReference type="InterPro" id="IPR033248">
    <property type="entry name" value="Transketolase_C"/>
</dbReference>
<keyword evidence="7" id="KW-1185">Reference proteome</keyword>
<dbReference type="InterPro" id="IPR029061">
    <property type="entry name" value="THDP-binding"/>
</dbReference>
<dbReference type="PANTHER" id="PTHR42980">
    <property type="entry name" value="2-OXOISOVALERATE DEHYDROGENASE SUBUNIT BETA-RELATED"/>
    <property type="match status" value="1"/>
</dbReference>
<evidence type="ECO:0000313" key="6">
    <source>
        <dbReference type="EMBL" id="KAF2849545.1"/>
    </source>
</evidence>
<dbReference type="Pfam" id="PF02779">
    <property type="entry name" value="Transket_pyr"/>
    <property type="match status" value="1"/>
</dbReference>
<dbReference type="Gene3D" id="3.40.50.970">
    <property type="match status" value="1"/>
</dbReference>
<sequence>MAPKAPSIRAVSRYLLRPQSSIHPQCQHRALSRPRPYSAAAPGARLNGSVDYATTPILNHTAKASLANPEFSAEIQKGQTKRINLYTAVNEALRHALQEDERVMVFGEDVQFGGVFRCTMNLSADFGTDRVFNTPLSEQGLIGFAVGAAAEGMKPIAEIQFADYVFPAFDQIHNEVAKYRYRSGSTGVNVGGLVIRMPSGSVGHGALYHTQSPEALFTHTPGLRVVIPRSPIQAKGLLLSAIASPDPVIFMEPKILYRAAVEQVPISSYTLPLDTAEILKPGSDLTIISYGTPLYTCSAAIAAAERDFGCSVELIDLRTIYPWDRETVLQSVKKTGRAIVVHESMMNAGVGAEVAATIQERAFTRLEAPVKRVTGWETHTGLIYEQFIIPDVARVYDAIKQTVEY</sequence>
<dbReference type="GO" id="GO:0007584">
    <property type="term" value="P:response to nutrient"/>
    <property type="evidence" value="ECO:0007669"/>
    <property type="project" value="TreeGrafter"/>
</dbReference>
<dbReference type="Proteomes" id="UP000799423">
    <property type="component" value="Unassembled WGS sequence"/>
</dbReference>
<organism evidence="6 7">
    <name type="scientific">Plenodomus tracheiphilus IPT5</name>
    <dbReference type="NCBI Taxonomy" id="1408161"/>
    <lineage>
        <taxon>Eukaryota</taxon>
        <taxon>Fungi</taxon>
        <taxon>Dikarya</taxon>
        <taxon>Ascomycota</taxon>
        <taxon>Pezizomycotina</taxon>
        <taxon>Dothideomycetes</taxon>
        <taxon>Pleosporomycetidae</taxon>
        <taxon>Pleosporales</taxon>
        <taxon>Pleosporineae</taxon>
        <taxon>Leptosphaeriaceae</taxon>
        <taxon>Plenodomus</taxon>
    </lineage>
</organism>
<proteinExistence type="predicted"/>
<dbReference type="EMBL" id="MU006311">
    <property type="protein sequence ID" value="KAF2849545.1"/>
    <property type="molecule type" value="Genomic_DNA"/>
</dbReference>
<dbReference type="PANTHER" id="PTHR42980:SF1">
    <property type="entry name" value="2-OXOISOVALERATE DEHYDROGENASE SUBUNIT BETA, MITOCHONDRIAL"/>
    <property type="match status" value="1"/>
</dbReference>
<keyword evidence="3" id="KW-0560">Oxidoreductase</keyword>
<dbReference type="Pfam" id="PF02780">
    <property type="entry name" value="Transketolase_C"/>
    <property type="match status" value="1"/>
</dbReference>
<evidence type="ECO:0000256" key="4">
    <source>
        <dbReference type="ARBA" id="ARBA00051764"/>
    </source>
</evidence>
<protein>
    <recommendedName>
        <fullName evidence="2">3-methyl-2-oxobutanoate dehydrogenase (2-methylpropanoyl-transferring)</fullName>
        <ecNumber evidence="2">1.2.4.4</ecNumber>
    </recommendedName>
</protein>
<dbReference type="FunFam" id="3.40.50.920:FF:000001">
    <property type="entry name" value="Pyruvate dehydrogenase E1 beta subunit"/>
    <property type="match status" value="1"/>
</dbReference>
<dbReference type="Gene3D" id="3.40.50.920">
    <property type="match status" value="1"/>
</dbReference>
<evidence type="ECO:0000259" key="5">
    <source>
        <dbReference type="SMART" id="SM00861"/>
    </source>
</evidence>
<dbReference type="InterPro" id="IPR005475">
    <property type="entry name" value="Transketolase-like_Pyr-bd"/>
</dbReference>
<dbReference type="SUPFAM" id="SSF52518">
    <property type="entry name" value="Thiamin diphosphate-binding fold (THDP-binding)"/>
    <property type="match status" value="1"/>
</dbReference>
<dbReference type="FunFam" id="3.40.50.970:FF:000001">
    <property type="entry name" value="Pyruvate dehydrogenase E1 beta subunit"/>
    <property type="match status" value="1"/>
</dbReference>
<feature type="domain" description="Transketolase-like pyrimidine-binding" evidence="5">
    <location>
        <begin position="83"/>
        <end position="259"/>
    </location>
</feature>
<evidence type="ECO:0000256" key="1">
    <source>
        <dbReference type="ARBA" id="ARBA00001964"/>
    </source>
</evidence>
<dbReference type="AlphaFoldDB" id="A0A6A7B517"/>
<dbReference type="InterPro" id="IPR009014">
    <property type="entry name" value="Transketo_C/PFOR_II"/>
</dbReference>
<dbReference type="SUPFAM" id="SSF52922">
    <property type="entry name" value="TK C-terminal domain-like"/>
    <property type="match status" value="1"/>
</dbReference>
<dbReference type="EC" id="1.2.4.4" evidence="2"/>
<evidence type="ECO:0000256" key="2">
    <source>
        <dbReference type="ARBA" id="ARBA00012277"/>
    </source>
</evidence>
<dbReference type="GO" id="GO:0009083">
    <property type="term" value="P:branched-chain amino acid catabolic process"/>
    <property type="evidence" value="ECO:0007669"/>
    <property type="project" value="TreeGrafter"/>
</dbReference>
<evidence type="ECO:0000256" key="3">
    <source>
        <dbReference type="ARBA" id="ARBA00023002"/>
    </source>
</evidence>
<name>A0A6A7B517_9PLEO</name>
<gene>
    <name evidence="6" type="ORF">T440DRAFT_469302</name>
</gene>
<dbReference type="GO" id="GO:0003863">
    <property type="term" value="F:branched-chain 2-oxo acid dehydrogenase activity"/>
    <property type="evidence" value="ECO:0007669"/>
    <property type="project" value="UniProtKB-EC"/>
</dbReference>